<accession>D5MJ89</accession>
<dbReference type="InterPro" id="IPR010767">
    <property type="entry name" value="Phage_CGC-2007_Cje0229"/>
</dbReference>
<dbReference type="Pfam" id="PF07087">
    <property type="entry name" value="DUF1353"/>
    <property type="match status" value="1"/>
</dbReference>
<evidence type="ECO:0008006" key="4">
    <source>
        <dbReference type="Google" id="ProtNLM"/>
    </source>
</evidence>
<dbReference type="STRING" id="671143.DAMO_0369"/>
<reference evidence="2 3" key="1">
    <citation type="journal article" date="2010" name="Nature">
        <title>Nitrite-driven anaerobic methane oxidation by oxygenic bacteria.</title>
        <authorList>
            <person name="Ettwig K.F."/>
            <person name="Butler M.K."/>
            <person name="Le Paslier D."/>
            <person name="Pelletier E."/>
            <person name="Mangenot S."/>
            <person name="Kuypers M.M.M."/>
            <person name="Schreiber F."/>
            <person name="Dutilh B.E."/>
            <person name="Zedelius J."/>
            <person name="de Beer D."/>
            <person name="Gloerich J."/>
            <person name="Wessels H.J.C.T."/>
            <person name="van Allen T."/>
            <person name="Luesken F."/>
            <person name="Wu M."/>
            <person name="van de Pas-Schoonen K.T."/>
            <person name="Op den Camp H.J.M."/>
            <person name="Janssen-Megens E.M."/>
            <person name="Francoijs K-J."/>
            <person name="Stunnenberg H."/>
            <person name="Weissenbach J."/>
            <person name="Jetten M.S.M."/>
            <person name="Strous M."/>
        </authorList>
    </citation>
    <scope>NUCLEOTIDE SEQUENCE [LARGE SCALE GENOMIC DNA]</scope>
</reference>
<protein>
    <recommendedName>
        <fullName evidence="4">DUF1353 domain-containing protein</fullName>
    </recommendedName>
</protein>
<dbReference type="KEGG" id="mox:DAMO_0369"/>
<dbReference type="EMBL" id="FP565575">
    <property type="protein sequence ID" value="CBE67454.1"/>
    <property type="molecule type" value="Genomic_DNA"/>
</dbReference>
<feature type="chain" id="PRO_5003074337" description="DUF1353 domain-containing protein" evidence="1">
    <location>
        <begin position="24"/>
        <end position="327"/>
    </location>
</feature>
<evidence type="ECO:0000313" key="2">
    <source>
        <dbReference type="EMBL" id="CBE67454.1"/>
    </source>
</evidence>
<sequence>MRRFLRLSLVAAAFALISPVATAQEYFGEFLDRPKGAFIVEAQPRPLFRVETDFRFKDPNGLLWSTPAGTEVDGASIPQLFWSIIGGPFEGPYINASIIHDYYCRTMERTAHDTHRNLYYGMRTSQVPKWKAKLMHWAVSAFGPSWKLERRVVMRQTCANPPDLPATCSSVPTSEVVPVKSPPIDLSDPVVLAAAISKMTAVARTLLTSNGEVLDVTAGGPVSATVEGIQASADAYRQVFTSKEFSSSPARLGLLSQATGSTLADVQPWAGNRIPSLKEAIVLTPKTVSKVEASAPFKLDPRSKDLIRDRVDLELLKATIHIQDRSM</sequence>
<evidence type="ECO:0000313" key="3">
    <source>
        <dbReference type="Proteomes" id="UP000006898"/>
    </source>
</evidence>
<dbReference type="HOGENOM" id="CLU_828675_0_0_0"/>
<dbReference type="eggNOG" id="ENOG5032DCW">
    <property type="taxonomic scope" value="Bacteria"/>
</dbReference>
<name>D5MJ89_METO1</name>
<dbReference type="Proteomes" id="UP000006898">
    <property type="component" value="Chromosome"/>
</dbReference>
<gene>
    <name evidence="2" type="ORF">DAMO_0369</name>
</gene>
<keyword evidence="1" id="KW-0732">Signal</keyword>
<dbReference type="AlphaFoldDB" id="D5MJ89"/>
<proteinExistence type="predicted"/>
<feature type="signal peptide" evidence="1">
    <location>
        <begin position="1"/>
        <end position="23"/>
    </location>
</feature>
<evidence type="ECO:0000256" key="1">
    <source>
        <dbReference type="SAM" id="SignalP"/>
    </source>
</evidence>
<dbReference type="PATRIC" id="fig|671143.5.peg.318"/>
<organism evidence="2 3">
    <name type="scientific">Methylomirabilis oxygeniifera</name>
    <dbReference type="NCBI Taxonomy" id="671143"/>
    <lineage>
        <taxon>Bacteria</taxon>
        <taxon>Candidatus Methylomirabilota</taxon>
        <taxon>Candidatus Methylomirabilia</taxon>
        <taxon>Candidatus Methylomirabilales</taxon>
        <taxon>Candidatus Methylomirabilaceae</taxon>
        <taxon>Candidatus Methylomirabilis</taxon>
    </lineage>
</organism>